<dbReference type="Gene3D" id="1.10.10.10">
    <property type="entry name" value="Winged helix-like DNA-binding domain superfamily/Winged helix DNA-binding domain"/>
    <property type="match status" value="1"/>
</dbReference>
<dbReference type="RefSeq" id="WP_010759084.1">
    <property type="nucleotide sequence ID" value="NZ_ASWD01000005.1"/>
</dbReference>
<reference evidence="2 3" key="1">
    <citation type="submission" date="2013-02" db="EMBL/GenBank/DDBJ databases">
        <title>The Genome Sequence of Enterococcus pallens BAA-351.</title>
        <authorList>
            <consortium name="The Broad Institute Genome Sequencing Platform"/>
            <consortium name="The Broad Institute Genome Sequencing Center for Infectious Disease"/>
            <person name="Earl A.M."/>
            <person name="Gilmore M.S."/>
            <person name="Lebreton F."/>
            <person name="Walker B."/>
            <person name="Young S.K."/>
            <person name="Zeng Q."/>
            <person name="Gargeya S."/>
            <person name="Fitzgerald M."/>
            <person name="Haas B."/>
            <person name="Abouelleil A."/>
            <person name="Alvarado L."/>
            <person name="Arachchi H.M."/>
            <person name="Berlin A.M."/>
            <person name="Chapman S.B."/>
            <person name="Dewar J."/>
            <person name="Goldberg J."/>
            <person name="Griggs A."/>
            <person name="Gujja S."/>
            <person name="Hansen M."/>
            <person name="Howarth C."/>
            <person name="Imamovic A."/>
            <person name="Larimer J."/>
            <person name="McCowan C."/>
            <person name="Murphy C."/>
            <person name="Neiman D."/>
            <person name="Pearson M."/>
            <person name="Priest M."/>
            <person name="Roberts A."/>
            <person name="Saif S."/>
            <person name="Shea T."/>
            <person name="Sisk P."/>
            <person name="Sykes S."/>
            <person name="Wortman J."/>
            <person name="Nusbaum C."/>
            <person name="Birren B."/>
        </authorList>
    </citation>
    <scope>NUCLEOTIDE SEQUENCE [LARGE SCALE GENOMIC DNA]</scope>
    <source>
        <strain evidence="2 3">ATCC BAA-351</strain>
    </source>
</reference>
<organism evidence="2 3">
    <name type="scientific">Enterococcus pallens ATCC BAA-351</name>
    <dbReference type="NCBI Taxonomy" id="1158607"/>
    <lineage>
        <taxon>Bacteria</taxon>
        <taxon>Bacillati</taxon>
        <taxon>Bacillota</taxon>
        <taxon>Bacilli</taxon>
        <taxon>Lactobacillales</taxon>
        <taxon>Enterococcaceae</taxon>
        <taxon>Enterococcus</taxon>
    </lineage>
</organism>
<dbReference type="STRING" id="160454.RV10_GL001017"/>
<comment type="caution">
    <text evidence="2">The sequence shown here is derived from an EMBL/GenBank/DDBJ whole genome shotgun (WGS) entry which is preliminary data.</text>
</comment>
<dbReference type="Proteomes" id="UP000013782">
    <property type="component" value="Unassembled WGS sequence"/>
</dbReference>
<sequence length="262" mass="30052">MNINNLGLLNSLSSILNEGIKDSDYAITVYLVKQLDRISELSVNEIMDETFTSRSAIRRFCNRLGYPNFSDLKESITKLIFPSNLQYRSQDDLINHRKKLNDMIFKMIEDIDSVFTVEIVNELTELLNMHKDVVLLCANNTSGDLIRFQQELIYANKEIKIVSNAYTNNENIKSLTNDSLIITVSASGKFAEIANDWISEIKGKKLLITASKNEIFQQVYDNIFYISRDSFTNDYLGAYGKYGIAYIFDLISASYLSKYKKE</sequence>
<feature type="domain" description="HTH rpiR-type" evidence="1">
    <location>
        <begin position="7"/>
        <end position="83"/>
    </location>
</feature>
<dbReference type="InterPro" id="IPR036388">
    <property type="entry name" value="WH-like_DNA-bd_sf"/>
</dbReference>
<dbReference type="InterPro" id="IPR009057">
    <property type="entry name" value="Homeodomain-like_sf"/>
</dbReference>
<dbReference type="GO" id="GO:0003677">
    <property type="term" value="F:DNA binding"/>
    <property type="evidence" value="ECO:0007669"/>
    <property type="project" value="InterPro"/>
</dbReference>
<dbReference type="Pfam" id="PF01418">
    <property type="entry name" value="HTH_6"/>
    <property type="match status" value="1"/>
</dbReference>
<dbReference type="PANTHER" id="PTHR30514:SF10">
    <property type="entry name" value="MURR_RPIR FAMILY TRANSCRIPTIONAL REGULATOR"/>
    <property type="match status" value="1"/>
</dbReference>
<dbReference type="InterPro" id="IPR000281">
    <property type="entry name" value="HTH_RpiR"/>
</dbReference>
<dbReference type="eggNOG" id="ENOG5033NIC">
    <property type="taxonomic scope" value="Bacteria"/>
</dbReference>
<dbReference type="InterPro" id="IPR047640">
    <property type="entry name" value="RpiR-like"/>
</dbReference>
<dbReference type="OrthoDB" id="3684496at2"/>
<dbReference type="GO" id="GO:0003700">
    <property type="term" value="F:DNA-binding transcription factor activity"/>
    <property type="evidence" value="ECO:0007669"/>
    <property type="project" value="InterPro"/>
</dbReference>
<proteinExistence type="predicted"/>
<evidence type="ECO:0000313" key="2">
    <source>
        <dbReference type="EMBL" id="EOH90310.1"/>
    </source>
</evidence>
<dbReference type="EMBL" id="AJAQ01000036">
    <property type="protein sequence ID" value="EOH90310.1"/>
    <property type="molecule type" value="Genomic_DNA"/>
</dbReference>
<evidence type="ECO:0000259" key="1">
    <source>
        <dbReference type="PROSITE" id="PS51071"/>
    </source>
</evidence>
<dbReference type="AlphaFoldDB" id="R2S454"/>
<dbReference type="PROSITE" id="PS51071">
    <property type="entry name" value="HTH_RPIR"/>
    <property type="match status" value="1"/>
</dbReference>
<dbReference type="SUPFAM" id="SSF46689">
    <property type="entry name" value="Homeodomain-like"/>
    <property type="match status" value="1"/>
</dbReference>
<dbReference type="PANTHER" id="PTHR30514">
    <property type="entry name" value="GLUCOKINASE"/>
    <property type="match status" value="1"/>
</dbReference>
<protein>
    <recommendedName>
        <fullName evidence="1">HTH rpiR-type domain-containing protein</fullName>
    </recommendedName>
</protein>
<dbReference type="Gene3D" id="3.40.50.10490">
    <property type="entry name" value="Glucose-6-phosphate isomerase like protein, domain 1"/>
    <property type="match status" value="1"/>
</dbReference>
<accession>R2S454</accession>
<gene>
    <name evidence="2" type="ORF">UAU_04139</name>
</gene>
<dbReference type="HOGENOM" id="CLU_055769_6_0_9"/>
<evidence type="ECO:0000313" key="3">
    <source>
        <dbReference type="Proteomes" id="UP000013782"/>
    </source>
</evidence>
<name>R2S454_9ENTE</name>
<keyword evidence="3" id="KW-1185">Reference proteome</keyword>
<dbReference type="PATRIC" id="fig|1158607.3.peg.4120"/>
<dbReference type="GO" id="GO:0097367">
    <property type="term" value="F:carbohydrate derivative binding"/>
    <property type="evidence" value="ECO:0007669"/>
    <property type="project" value="InterPro"/>
</dbReference>